<evidence type="ECO:0000256" key="1">
    <source>
        <dbReference type="SAM" id="MobiDB-lite"/>
    </source>
</evidence>
<evidence type="ECO:0000313" key="3">
    <source>
        <dbReference type="Proteomes" id="UP000291301"/>
    </source>
</evidence>
<dbReference type="RefSeq" id="WP_131566914.1">
    <property type="nucleotide sequence ID" value="NZ_JAINFK010000004.1"/>
</dbReference>
<keyword evidence="3" id="KW-1185">Reference proteome</keyword>
<sequence>MNMVQTTIPGGGHDALLEEAVGAAIEAEFGGQAEAENRRFVETMLADLAAADNAVAAHEAEIARRQTEIAFLKTRCTALEASLDAMSVGMEPSKPVPDAEPVALDLDPAPSVPPRIPPRRVA</sequence>
<gene>
    <name evidence="2" type="ORF">E0D97_06370</name>
</gene>
<name>A0A4R0PCH6_9HYPH</name>
<evidence type="ECO:0008006" key="4">
    <source>
        <dbReference type="Google" id="ProtNLM"/>
    </source>
</evidence>
<dbReference type="EMBL" id="SJST01000002">
    <property type="protein sequence ID" value="TCD15170.1"/>
    <property type="molecule type" value="Genomic_DNA"/>
</dbReference>
<reference evidence="2 3" key="1">
    <citation type="journal article" date="2015" name="Antonie Van Leeuwenhoek">
        <title>Oricola cellulosilytica gen. nov., sp. nov., a cellulose-degrading bacterium of the family Phyllobacteriaceae isolated from surface seashore water, and emended descriptions of Mesorhizobium loti and Phyllobacterium myrsinacearum.</title>
        <authorList>
            <person name="Hameed A."/>
            <person name="Shahina M."/>
            <person name="Lai W.A."/>
            <person name="Lin S.Y."/>
            <person name="Young L.S."/>
            <person name="Liu Y.C."/>
            <person name="Hsu Y.H."/>
            <person name="Young C.C."/>
        </authorList>
    </citation>
    <scope>NUCLEOTIDE SEQUENCE [LARGE SCALE GENOMIC DNA]</scope>
    <source>
        <strain evidence="2 3">KCTC 52183</strain>
    </source>
</reference>
<feature type="region of interest" description="Disordered" evidence="1">
    <location>
        <begin position="89"/>
        <end position="122"/>
    </location>
</feature>
<dbReference type="AlphaFoldDB" id="A0A4R0PCH6"/>
<evidence type="ECO:0000313" key="2">
    <source>
        <dbReference type="EMBL" id="TCD15170.1"/>
    </source>
</evidence>
<dbReference type="Proteomes" id="UP000291301">
    <property type="component" value="Unassembled WGS sequence"/>
</dbReference>
<proteinExistence type="predicted"/>
<protein>
    <recommendedName>
        <fullName evidence="4">Accessory factor UbiK family protein</fullName>
    </recommendedName>
</protein>
<organism evidence="2 3">
    <name type="scientific">Oricola cellulosilytica</name>
    <dbReference type="NCBI Taxonomy" id="1429082"/>
    <lineage>
        <taxon>Bacteria</taxon>
        <taxon>Pseudomonadati</taxon>
        <taxon>Pseudomonadota</taxon>
        <taxon>Alphaproteobacteria</taxon>
        <taxon>Hyphomicrobiales</taxon>
        <taxon>Ahrensiaceae</taxon>
        <taxon>Oricola</taxon>
    </lineage>
</organism>
<comment type="caution">
    <text evidence="2">The sequence shown here is derived from an EMBL/GenBank/DDBJ whole genome shotgun (WGS) entry which is preliminary data.</text>
</comment>
<accession>A0A4R0PCH6</accession>
<dbReference type="Gene3D" id="1.20.5.340">
    <property type="match status" value="1"/>
</dbReference>